<feature type="region of interest" description="Disordered" evidence="4">
    <location>
        <begin position="926"/>
        <end position="956"/>
    </location>
</feature>
<feature type="domain" description="Mon2/Sec7/BIG1-like dimerisation and cyclophilin-binding" evidence="7">
    <location>
        <begin position="3"/>
        <end position="176"/>
    </location>
</feature>
<dbReference type="FunCoup" id="A0A1X2HHL4">
    <property type="interactions" value="592"/>
</dbReference>
<dbReference type="InParanoid" id="A0A1X2HHL4"/>
<dbReference type="Pfam" id="PF16213">
    <property type="entry name" value="DCB"/>
    <property type="match status" value="1"/>
</dbReference>
<dbReference type="InterPro" id="IPR032817">
    <property type="entry name" value="Mon2_C"/>
</dbReference>
<feature type="region of interest" description="Disordered" evidence="4">
    <location>
        <begin position="669"/>
        <end position="709"/>
    </location>
</feature>
<evidence type="ECO:0000256" key="3">
    <source>
        <dbReference type="ARBA" id="ARBA00022927"/>
    </source>
</evidence>
<keyword evidence="9" id="KW-1185">Reference proteome</keyword>
<feature type="region of interest" description="Disordered" evidence="4">
    <location>
        <begin position="469"/>
        <end position="499"/>
    </location>
</feature>
<keyword evidence="2" id="KW-0813">Transport</keyword>
<dbReference type="Pfam" id="PF12783">
    <property type="entry name" value="Sec7-like_HUS"/>
    <property type="match status" value="1"/>
</dbReference>
<evidence type="ECO:0000259" key="7">
    <source>
        <dbReference type="Pfam" id="PF16213"/>
    </source>
</evidence>
<comment type="similarity">
    <text evidence="1">Belongs to the MON2 family.</text>
</comment>
<evidence type="ECO:0000256" key="4">
    <source>
        <dbReference type="SAM" id="MobiDB-lite"/>
    </source>
</evidence>
<dbReference type="InterPro" id="IPR032629">
    <property type="entry name" value="DCB_dom"/>
</dbReference>
<reference evidence="8 9" key="1">
    <citation type="submission" date="2016-07" db="EMBL/GenBank/DDBJ databases">
        <title>Pervasive Adenine N6-methylation of Active Genes in Fungi.</title>
        <authorList>
            <consortium name="DOE Joint Genome Institute"/>
            <person name="Mondo S.J."/>
            <person name="Dannebaum R.O."/>
            <person name="Kuo R.C."/>
            <person name="Labutti K."/>
            <person name="Haridas S."/>
            <person name="Kuo A."/>
            <person name="Salamov A."/>
            <person name="Ahrendt S.R."/>
            <person name="Lipzen A."/>
            <person name="Sullivan W."/>
            <person name="Andreopoulos W.B."/>
            <person name="Clum A."/>
            <person name="Lindquist E."/>
            <person name="Daum C."/>
            <person name="Ramamoorthy G.K."/>
            <person name="Gryganskyi A."/>
            <person name="Culley D."/>
            <person name="Magnuson J.K."/>
            <person name="James T.Y."/>
            <person name="O'Malley M.A."/>
            <person name="Stajich J.E."/>
            <person name="Spatafora J.W."/>
            <person name="Visel A."/>
            <person name="Grigoriev I.V."/>
        </authorList>
    </citation>
    <scope>NUCLEOTIDE SEQUENCE [LARGE SCALE GENOMIC DNA]</scope>
    <source>
        <strain evidence="8 9">NRRL 2496</strain>
    </source>
</reference>
<dbReference type="GO" id="GO:0005794">
    <property type="term" value="C:Golgi apparatus"/>
    <property type="evidence" value="ECO:0007669"/>
    <property type="project" value="UniProtKB-ARBA"/>
</dbReference>
<dbReference type="EMBL" id="MCGN01000003">
    <property type="protein sequence ID" value="ORY98584.1"/>
    <property type="molecule type" value="Genomic_DNA"/>
</dbReference>
<dbReference type="SUPFAM" id="SSF48371">
    <property type="entry name" value="ARM repeat"/>
    <property type="match status" value="1"/>
</dbReference>
<feature type="compositionally biased region" description="Polar residues" evidence="4">
    <location>
        <begin position="669"/>
        <end position="681"/>
    </location>
</feature>
<dbReference type="InterPro" id="IPR032691">
    <property type="entry name" value="Mon2/Sec7/BIG1-like_HUS"/>
</dbReference>
<evidence type="ECO:0000259" key="6">
    <source>
        <dbReference type="Pfam" id="PF16206"/>
    </source>
</evidence>
<accession>A0A1X2HHL4</accession>
<evidence type="ECO:0000313" key="8">
    <source>
        <dbReference type="EMBL" id="ORY98584.1"/>
    </source>
</evidence>
<feature type="compositionally biased region" description="Low complexity" evidence="4">
    <location>
        <begin position="692"/>
        <end position="709"/>
    </location>
</feature>
<sequence length="1791" mass="199049">MSGLTAFLQTELLTLSSEARRKHPEIKEAAERLSAILRSFKERPGYSIANELSKSEDALRPFVLACETKQVKLVTIAIGCIQKLISFHAIPETSVRTILRKLTDISVHGVEIQLKILQTVLPLLTNYRSVHDDILAEALLICFRLQDSKIVVVNNTAAATLRQLVIFVFDKVAKEDTEDPAEDEPKHDIKNGDETLTLRPCAKDAYYLFQDLCLLTNGEPPEFLRLTHLSKTFGLELIESVLTNHYGLFRAHNELSGLLRARVCPLIIKHFSEKHEFPQTMRLTRVVYILIKQFSEILIMECEIFLSMFVKILEPENPHWQRVLAMEIFRGVCSDSALLCSIYKWYDLQGSSTDVFREMITAFGRLATEKPQLIGATQGGRESLDFGPGSSTHALHHSNTNTSAVTESGGPILSAAGSIMRIQCIDQLDKADPPAIPDTYIFYLAAVCLNCIADNLAGFVLPKFSAGSGKSLSTKTEVTDRTEEEEAVESTETTAKPKQKDDLALVTDMANVAWPGLLAAMSFYLSANLDEELFQSTMRSYQNFTNVCGVLNLVTPRDAFLTNLCKNSIPASPVLSSGLLSNKSTGSTTSVSTTATSALAAVSFHDLPVQQQQLLANITLSDKNLYSLRVLLNIAMYLGGVLGPSWYLILETLQQADFLLFNRLSPKGSASATTGSVSNAQGVRRTLPGTLSPAPSTPSVPSASQPSTSQFMDTDHIAIIQGSLNRLFENSKYLDDDPFIAFTTALCRLSAEASGLFFQEDVSLPSNKSSRAKIFNNTSFAVEKLRYISTLNMERLIRSQPDTGAWDLITAHLIATANYPQTPGAIRSQCCETIADIIISAMDYGLDKNNDTGENLQMRLLTALDQCINYAPKDDNEKSTTSHAFPEVQKMGLETLHKILQTSGHSFTCGWGLIFDMVKHVTQQSTPHHVHDFGDENDEPQPTEDDTSSYKAERTSIDTTTSSLRTVTTATHASKNTSAGLIKVAFASLQLICTDFLSLLSPDCLRQCTATLGAFGLQSEDLNISLTAVGLLWNLSDFIQTKRQELAKLESSTGDVKIDKASLNIDTTLDGDESIKTLSTLWMLLLLQLSHICTDWRPEVRNGANQTLFRTIMINGGVLGPELWRAVTWQVLFPLLDSIKMSAIRAVKMMERSPLLSPSADRDAAGFMLHHSRDTADKQWDETKVLVLTGISNLFRDFLANLHTLPRFKQAWSLLLAHLEDSCLRSSQEVSLASIKSFKSIVSQTIEDNKAILPLWRTAWSAWLIIGEGVTAKNGEPEDIAAERDQQDAHQRSQKLDSELHPLTLSLSTSSVAPIADDFSQDTLTAYVHTFRDLYRVISPTFSLQDVSKLLGVLRQILVYGSSPQYRPDIDHLSPLQEATLDAIQNLDMQDPGVPPLVLRDLAEYMTLAFLSPTVQDDTKPPSQRRFSTVTYIAINKRCSQVVADLFKKYHENLALYSEGVFERIIGAYGLPMKLKYDCPPSHKHGDDKTPLWKLATTHLLEVLRHGLEVLHNFGEEVTTERFVGVWRTLIDMFEGSLLSPSTPPSSLSIEELDVDEHFDIFVLSVIQSDIVIYLGQPRVPENLITKLIHVIRLSSRLYYVDDSDEHRHNESEDELATRALAIEDMDRSTDIVGTTGTIVPVMKESFAYAAFKTLFALCSAAKQDHAEVRKRIARSALPILLERCEMILRNYTADEPLLGRCPFPRVRKDEMFFFLRQSIDLRLQEGIMPVQDETSVKQLLLSGPRAHLFYLYPALCKMITCDDPHIVRLIRDCLEAAGAEVGLFAPCSSS</sequence>
<comment type="caution">
    <text evidence="8">The sequence shown here is derived from an EMBL/GenBank/DDBJ whole genome shotgun (WGS) entry which is preliminary data.</text>
</comment>
<dbReference type="Proteomes" id="UP000242180">
    <property type="component" value="Unassembled WGS sequence"/>
</dbReference>
<dbReference type="InterPro" id="IPR016024">
    <property type="entry name" value="ARM-type_fold"/>
</dbReference>
<dbReference type="PANTHER" id="PTHR10663:SF333">
    <property type="entry name" value="PROTEIN MON2 HOMOLOG"/>
    <property type="match status" value="1"/>
</dbReference>
<dbReference type="Pfam" id="PF16206">
    <property type="entry name" value="Mon2_C"/>
    <property type="match status" value="2"/>
</dbReference>
<feature type="compositionally biased region" description="Acidic residues" evidence="4">
    <location>
        <begin position="935"/>
        <end position="947"/>
    </location>
</feature>
<gene>
    <name evidence="8" type="ORF">BCR43DRAFT_556381</name>
</gene>
<protein>
    <recommendedName>
        <fullName evidence="10">Guanine nucleotide exchange factor in Golgi transport N-terminal-domain-containing protein</fullName>
    </recommendedName>
</protein>
<feature type="domain" description="Mon2/Sec7/BIG1-like HUS" evidence="5">
    <location>
        <begin position="201"/>
        <end position="355"/>
    </location>
</feature>
<dbReference type="PANTHER" id="PTHR10663">
    <property type="entry name" value="GUANYL-NUCLEOTIDE EXCHANGE FACTOR"/>
    <property type="match status" value="1"/>
</dbReference>
<dbReference type="STRING" id="13706.A0A1X2HHL4"/>
<proteinExistence type="inferred from homology"/>
<evidence type="ECO:0000313" key="9">
    <source>
        <dbReference type="Proteomes" id="UP000242180"/>
    </source>
</evidence>
<dbReference type="OMA" id="AWRLCLN"/>
<feature type="domain" description="Mon2 C-terminal" evidence="6">
    <location>
        <begin position="1319"/>
        <end position="1775"/>
    </location>
</feature>
<name>A0A1X2HHL4_SYNRA</name>
<feature type="domain" description="Mon2 C-terminal" evidence="6">
    <location>
        <begin position="994"/>
        <end position="1244"/>
    </location>
</feature>
<keyword evidence="3" id="KW-0653">Protein transport</keyword>
<evidence type="ECO:0000256" key="2">
    <source>
        <dbReference type="ARBA" id="ARBA00022448"/>
    </source>
</evidence>
<evidence type="ECO:0000256" key="1">
    <source>
        <dbReference type="ARBA" id="ARBA00008144"/>
    </source>
</evidence>
<evidence type="ECO:0008006" key="10">
    <source>
        <dbReference type="Google" id="ProtNLM"/>
    </source>
</evidence>
<evidence type="ECO:0000259" key="5">
    <source>
        <dbReference type="Pfam" id="PF12783"/>
    </source>
</evidence>
<organism evidence="8 9">
    <name type="scientific">Syncephalastrum racemosum</name>
    <name type="common">Filamentous fungus</name>
    <dbReference type="NCBI Taxonomy" id="13706"/>
    <lineage>
        <taxon>Eukaryota</taxon>
        <taxon>Fungi</taxon>
        <taxon>Fungi incertae sedis</taxon>
        <taxon>Mucoromycota</taxon>
        <taxon>Mucoromycotina</taxon>
        <taxon>Mucoromycetes</taxon>
        <taxon>Mucorales</taxon>
        <taxon>Syncephalastraceae</taxon>
        <taxon>Syncephalastrum</taxon>
    </lineage>
</organism>
<dbReference type="GO" id="GO:0015031">
    <property type="term" value="P:protein transport"/>
    <property type="evidence" value="ECO:0007669"/>
    <property type="project" value="UniProtKB-KW"/>
</dbReference>
<dbReference type="OrthoDB" id="294853at2759"/>